<dbReference type="InterPro" id="IPR000515">
    <property type="entry name" value="MetI-like"/>
</dbReference>
<comment type="subcellular location">
    <subcellularLocation>
        <location evidence="1 9">Cell membrane</location>
        <topology evidence="1 9">Multi-pass membrane protein</topology>
    </subcellularLocation>
</comment>
<keyword evidence="8 9" id="KW-0472">Membrane</keyword>
<keyword evidence="4 9" id="KW-0812">Transmembrane</keyword>
<dbReference type="Gene3D" id="1.10.3720.10">
    <property type="entry name" value="MetI-like"/>
    <property type="match status" value="1"/>
</dbReference>
<feature type="transmembrane region" description="Helical" evidence="9">
    <location>
        <begin position="144"/>
        <end position="161"/>
    </location>
</feature>
<keyword evidence="3" id="KW-1003">Cell membrane</keyword>
<feature type="transmembrane region" description="Helical" evidence="9">
    <location>
        <begin position="82"/>
        <end position="106"/>
    </location>
</feature>
<keyword evidence="7 9" id="KW-1133">Transmembrane helix</keyword>
<organism evidence="11 12">
    <name type="scientific">Paracoccus tibetensis</name>
    <dbReference type="NCBI Taxonomy" id="336292"/>
    <lineage>
        <taxon>Bacteria</taxon>
        <taxon>Pseudomonadati</taxon>
        <taxon>Pseudomonadota</taxon>
        <taxon>Alphaproteobacteria</taxon>
        <taxon>Rhodobacterales</taxon>
        <taxon>Paracoccaceae</taxon>
        <taxon>Paracoccus</taxon>
    </lineage>
</organism>
<accession>A0A1G5I608</accession>
<evidence type="ECO:0000313" key="12">
    <source>
        <dbReference type="Proteomes" id="UP000199502"/>
    </source>
</evidence>
<evidence type="ECO:0000256" key="4">
    <source>
        <dbReference type="ARBA" id="ARBA00022692"/>
    </source>
</evidence>
<evidence type="ECO:0000256" key="7">
    <source>
        <dbReference type="ARBA" id="ARBA00022989"/>
    </source>
</evidence>
<feature type="transmembrane region" description="Helical" evidence="9">
    <location>
        <begin position="21"/>
        <end position="41"/>
    </location>
</feature>
<evidence type="ECO:0000256" key="8">
    <source>
        <dbReference type="ARBA" id="ARBA00023136"/>
    </source>
</evidence>
<dbReference type="CDD" id="cd06261">
    <property type="entry name" value="TM_PBP2"/>
    <property type="match status" value="1"/>
</dbReference>
<dbReference type="InterPro" id="IPR035906">
    <property type="entry name" value="MetI-like_sf"/>
</dbReference>
<dbReference type="RefSeq" id="WP_090744770.1">
    <property type="nucleotide sequence ID" value="NZ_FMVT01000008.1"/>
</dbReference>
<dbReference type="GO" id="GO:0005886">
    <property type="term" value="C:plasma membrane"/>
    <property type="evidence" value="ECO:0007669"/>
    <property type="project" value="UniProtKB-SubCell"/>
</dbReference>
<protein>
    <submittedName>
        <fullName evidence="11">Peptide/nickel transport system permease protein</fullName>
    </submittedName>
</protein>
<dbReference type="AlphaFoldDB" id="A0A1G5I608"/>
<name>A0A1G5I608_9RHOB</name>
<keyword evidence="6" id="KW-0653">Protein transport</keyword>
<feature type="transmembrane region" description="Helical" evidence="9">
    <location>
        <begin position="118"/>
        <end position="138"/>
    </location>
</feature>
<dbReference type="SUPFAM" id="SSF161098">
    <property type="entry name" value="MetI-like"/>
    <property type="match status" value="1"/>
</dbReference>
<gene>
    <name evidence="11" type="ORF">SAMN05660710_02457</name>
</gene>
<keyword evidence="2 9" id="KW-0813">Transport</keyword>
<dbReference type="PANTHER" id="PTHR43386:SF1">
    <property type="entry name" value="D,D-DIPEPTIDE TRANSPORT SYSTEM PERMEASE PROTEIN DDPC-RELATED"/>
    <property type="match status" value="1"/>
</dbReference>
<evidence type="ECO:0000259" key="10">
    <source>
        <dbReference type="PROSITE" id="PS50928"/>
    </source>
</evidence>
<evidence type="ECO:0000256" key="2">
    <source>
        <dbReference type="ARBA" id="ARBA00022448"/>
    </source>
</evidence>
<dbReference type="InterPro" id="IPR050366">
    <property type="entry name" value="BP-dependent_transpt_permease"/>
</dbReference>
<dbReference type="STRING" id="336292.SAMN05660710_02457"/>
<evidence type="ECO:0000256" key="6">
    <source>
        <dbReference type="ARBA" id="ARBA00022927"/>
    </source>
</evidence>
<reference evidence="11 12" key="1">
    <citation type="submission" date="2016-10" db="EMBL/GenBank/DDBJ databases">
        <authorList>
            <person name="de Groot N.N."/>
        </authorList>
    </citation>
    <scope>NUCLEOTIDE SEQUENCE [LARGE SCALE GENOMIC DNA]</scope>
    <source>
        <strain evidence="11 12">CGMCC 1.8925</strain>
    </source>
</reference>
<feature type="transmembrane region" description="Helical" evidence="9">
    <location>
        <begin position="200"/>
        <end position="227"/>
    </location>
</feature>
<dbReference type="PANTHER" id="PTHR43386">
    <property type="entry name" value="OLIGOPEPTIDE TRANSPORT SYSTEM PERMEASE PROTEIN APPC"/>
    <property type="match status" value="1"/>
</dbReference>
<dbReference type="OrthoDB" id="9783218at2"/>
<evidence type="ECO:0000256" key="9">
    <source>
        <dbReference type="RuleBase" id="RU363032"/>
    </source>
</evidence>
<feature type="transmembrane region" description="Helical" evidence="9">
    <location>
        <begin position="247"/>
        <end position="269"/>
    </location>
</feature>
<evidence type="ECO:0000256" key="3">
    <source>
        <dbReference type="ARBA" id="ARBA00022475"/>
    </source>
</evidence>
<feature type="domain" description="ABC transmembrane type-1" evidence="10">
    <location>
        <begin position="80"/>
        <end position="264"/>
    </location>
</feature>
<dbReference type="EMBL" id="FMVT01000008">
    <property type="protein sequence ID" value="SCY71552.1"/>
    <property type="molecule type" value="Genomic_DNA"/>
</dbReference>
<keyword evidence="12" id="KW-1185">Reference proteome</keyword>
<proteinExistence type="inferred from homology"/>
<sequence>MSITQVDMPLPAARVRPWARWTGAALLALVLAFALLAPVIFPADPLRQSLRHILAAPDAASPLGYDHLGRSLTARLASALRLSLMIAAAAVASSALLGVAVGVLAAWRGGWVDRAASLVADAFLALPGLLLVLIVSAIVPVTPLAFWIGLTLVLWIEYFRLTRATVSRLLAAPGVQASRLLGFGPFYIFRRHLWPELAPMLLTLGAFGAATAIMMIAALGFVSVGMRPPTPELGLMMVELLPYYREAPMALVIPVAATFVTLLGLNLVAKGGRA</sequence>
<keyword evidence="5" id="KW-0571">Peptide transport</keyword>
<dbReference type="PROSITE" id="PS50928">
    <property type="entry name" value="ABC_TM1"/>
    <property type="match status" value="1"/>
</dbReference>
<dbReference type="Proteomes" id="UP000199502">
    <property type="component" value="Unassembled WGS sequence"/>
</dbReference>
<evidence type="ECO:0000256" key="5">
    <source>
        <dbReference type="ARBA" id="ARBA00022856"/>
    </source>
</evidence>
<dbReference type="GO" id="GO:0071916">
    <property type="term" value="F:dipeptide transmembrane transporter activity"/>
    <property type="evidence" value="ECO:0007669"/>
    <property type="project" value="TreeGrafter"/>
</dbReference>
<evidence type="ECO:0000313" key="11">
    <source>
        <dbReference type="EMBL" id="SCY71552.1"/>
    </source>
</evidence>
<dbReference type="Pfam" id="PF00528">
    <property type="entry name" value="BPD_transp_1"/>
    <property type="match status" value="1"/>
</dbReference>
<dbReference type="GO" id="GO:0015031">
    <property type="term" value="P:protein transport"/>
    <property type="evidence" value="ECO:0007669"/>
    <property type="project" value="UniProtKB-KW"/>
</dbReference>
<comment type="similarity">
    <text evidence="9">Belongs to the binding-protein-dependent transport system permease family.</text>
</comment>
<evidence type="ECO:0000256" key="1">
    <source>
        <dbReference type="ARBA" id="ARBA00004651"/>
    </source>
</evidence>